<feature type="compositionally biased region" description="Acidic residues" evidence="8">
    <location>
        <begin position="243"/>
        <end position="255"/>
    </location>
</feature>
<feature type="region of interest" description="Disordered" evidence="8">
    <location>
        <begin position="239"/>
        <end position="265"/>
    </location>
</feature>
<evidence type="ECO:0000256" key="4">
    <source>
        <dbReference type="ARBA" id="ARBA00022692"/>
    </source>
</evidence>
<dbReference type="InterPro" id="IPR020846">
    <property type="entry name" value="MFS_dom"/>
</dbReference>
<comment type="similarity">
    <text evidence="2">Belongs to the major facilitator superfamily. Sugar transporter (TC 2.A.1.1) family.</text>
</comment>
<feature type="transmembrane region" description="Helical" evidence="9">
    <location>
        <begin position="12"/>
        <end position="30"/>
    </location>
</feature>
<dbReference type="SUPFAM" id="SSF103473">
    <property type="entry name" value="MFS general substrate transporter"/>
    <property type="match status" value="1"/>
</dbReference>
<comment type="caution">
    <text evidence="11">The sequence shown here is derived from an EMBL/GenBank/DDBJ whole genome shotgun (WGS) entry which is preliminary data.</text>
</comment>
<feature type="transmembrane region" description="Helical" evidence="9">
    <location>
        <begin position="281"/>
        <end position="299"/>
    </location>
</feature>
<dbReference type="STRING" id="97359.A0A550CDN8"/>
<reference evidence="11 12" key="1">
    <citation type="journal article" date="2019" name="New Phytol.">
        <title>Comparative genomics reveals unique wood-decay strategies and fruiting body development in the Schizophyllaceae.</title>
        <authorList>
            <person name="Almasi E."/>
            <person name="Sahu N."/>
            <person name="Krizsan K."/>
            <person name="Balint B."/>
            <person name="Kovacs G.M."/>
            <person name="Kiss B."/>
            <person name="Cseklye J."/>
            <person name="Drula E."/>
            <person name="Henrissat B."/>
            <person name="Nagy I."/>
            <person name="Chovatia M."/>
            <person name="Adam C."/>
            <person name="LaButti K."/>
            <person name="Lipzen A."/>
            <person name="Riley R."/>
            <person name="Grigoriev I.V."/>
            <person name="Nagy L.G."/>
        </authorList>
    </citation>
    <scope>NUCLEOTIDE SEQUENCE [LARGE SCALE GENOMIC DNA]</scope>
    <source>
        <strain evidence="11 12">NL-1724</strain>
    </source>
</reference>
<dbReference type="EMBL" id="VDMD01000011">
    <property type="protein sequence ID" value="TRM62904.1"/>
    <property type="molecule type" value="Genomic_DNA"/>
</dbReference>
<organism evidence="11 12">
    <name type="scientific">Schizophyllum amplum</name>
    <dbReference type="NCBI Taxonomy" id="97359"/>
    <lineage>
        <taxon>Eukaryota</taxon>
        <taxon>Fungi</taxon>
        <taxon>Dikarya</taxon>
        <taxon>Basidiomycota</taxon>
        <taxon>Agaricomycotina</taxon>
        <taxon>Agaricomycetes</taxon>
        <taxon>Agaricomycetidae</taxon>
        <taxon>Agaricales</taxon>
        <taxon>Schizophyllaceae</taxon>
        <taxon>Schizophyllum</taxon>
    </lineage>
</organism>
<dbReference type="GO" id="GO:0015149">
    <property type="term" value="F:hexose transmembrane transporter activity"/>
    <property type="evidence" value="ECO:0007669"/>
    <property type="project" value="TreeGrafter"/>
</dbReference>
<evidence type="ECO:0000256" key="1">
    <source>
        <dbReference type="ARBA" id="ARBA00004141"/>
    </source>
</evidence>
<proteinExistence type="inferred from homology"/>
<dbReference type="PRINTS" id="PR00171">
    <property type="entry name" value="SUGRTRNSPORT"/>
</dbReference>
<evidence type="ECO:0000256" key="8">
    <source>
        <dbReference type="SAM" id="MobiDB-lite"/>
    </source>
</evidence>
<accession>A0A550CDN8</accession>
<dbReference type="Pfam" id="PF00083">
    <property type="entry name" value="Sugar_tr"/>
    <property type="match status" value="1"/>
</dbReference>
<feature type="transmembrane region" description="Helical" evidence="9">
    <location>
        <begin position="65"/>
        <end position="84"/>
    </location>
</feature>
<feature type="transmembrane region" description="Helical" evidence="9">
    <location>
        <begin position="155"/>
        <end position="173"/>
    </location>
</feature>
<evidence type="ECO:0000256" key="6">
    <source>
        <dbReference type="ARBA" id="ARBA00023136"/>
    </source>
</evidence>
<dbReference type="PROSITE" id="PS50850">
    <property type="entry name" value="MFS"/>
    <property type="match status" value="1"/>
</dbReference>
<dbReference type="Proteomes" id="UP000320762">
    <property type="component" value="Unassembled WGS sequence"/>
</dbReference>
<dbReference type="GO" id="GO:0016020">
    <property type="term" value="C:membrane"/>
    <property type="evidence" value="ECO:0007669"/>
    <property type="project" value="UniProtKB-SubCell"/>
</dbReference>
<evidence type="ECO:0000313" key="11">
    <source>
        <dbReference type="EMBL" id="TRM62904.1"/>
    </source>
</evidence>
<sequence>MSRHPPAQSFTKYGWTFCVWILLISFQYGYHISVLNQIQAVMSCKLQPLAFLPNGLPTCIYMDDFTFSIVTSVFTVGGLLGSLGSNYVSDKWGRKGAARASSLFVAVGAGLMAASQSVAMLAIGRILVGVGSGIGLCVGPVYLAEIAPPRISGSLGVLTQLGIVFGIMITQALGLRFSTPTEWRLVLFISCALSVVQFLVSPLMLESPAWLGGHGHADAKQYVTQRIWTFADVDEENYRGDAEDPLLGDGDEEEEDRHHTEAPRQSINALKTLASPDLRKPLIIVSLAMMSQQISVLYYSNAILSKALPDLGPFVSLGITIVNVIMTFPPIFLIERLGRSKLLTLSTAGAIVSLICVGIGLDTNVTALASVFIVTFVCSFAIGLGPVPFVMIPEVSPYHAVSALSSIGLSLNWIVNFVVGLIFLPLRNFLSGGDPDKEGRVFYVFAAVLLVSMFSLLGQYRH</sequence>
<evidence type="ECO:0000256" key="7">
    <source>
        <dbReference type="ARBA" id="ARBA00049119"/>
    </source>
</evidence>
<dbReference type="InterPro" id="IPR003663">
    <property type="entry name" value="Sugar/inositol_transpt"/>
</dbReference>
<name>A0A550CDN8_9AGAR</name>
<evidence type="ECO:0000259" key="10">
    <source>
        <dbReference type="PROSITE" id="PS50850"/>
    </source>
</evidence>
<feature type="transmembrane region" description="Helical" evidence="9">
    <location>
        <begin position="441"/>
        <end position="460"/>
    </location>
</feature>
<feature type="transmembrane region" description="Helical" evidence="9">
    <location>
        <begin position="342"/>
        <end position="361"/>
    </location>
</feature>
<comment type="catalytic activity">
    <reaction evidence="7">
        <text>myo-inositol(out) + H(+)(out) = myo-inositol(in) + H(+)(in)</text>
        <dbReference type="Rhea" id="RHEA:60364"/>
        <dbReference type="ChEBI" id="CHEBI:15378"/>
        <dbReference type="ChEBI" id="CHEBI:17268"/>
    </reaction>
</comment>
<gene>
    <name evidence="11" type="ORF">BD626DRAFT_496933</name>
</gene>
<evidence type="ECO:0000256" key="9">
    <source>
        <dbReference type="SAM" id="Phobius"/>
    </source>
</evidence>
<evidence type="ECO:0000256" key="2">
    <source>
        <dbReference type="ARBA" id="ARBA00010992"/>
    </source>
</evidence>
<keyword evidence="3" id="KW-0813">Transport</keyword>
<evidence type="ECO:0000313" key="12">
    <source>
        <dbReference type="Proteomes" id="UP000320762"/>
    </source>
</evidence>
<feature type="transmembrane region" description="Helical" evidence="9">
    <location>
        <begin position="311"/>
        <end position="333"/>
    </location>
</feature>
<evidence type="ECO:0000256" key="3">
    <source>
        <dbReference type="ARBA" id="ARBA00022448"/>
    </source>
</evidence>
<feature type="transmembrane region" description="Helical" evidence="9">
    <location>
        <begin position="367"/>
        <end position="391"/>
    </location>
</feature>
<dbReference type="InterPro" id="IPR005828">
    <property type="entry name" value="MFS_sugar_transport-like"/>
</dbReference>
<dbReference type="PANTHER" id="PTHR23503:SF8">
    <property type="entry name" value="FACILITATED GLUCOSE TRANSPORTER PROTEIN 1"/>
    <property type="match status" value="1"/>
</dbReference>
<keyword evidence="5 9" id="KW-1133">Transmembrane helix</keyword>
<feature type="transmembrane region" description="Helical" evidence="9">
    <location>
        <begin position="403"/>
        <end position="426"/>
    </location>
</feature>
<feature type="transmembrane region" description="Helical" evidence="9">
    <location>
        <begin position="185"/>
        <end position="205"/>
    </location>
</feature>
<feature type="transmembrane region" description="Helical" evidence="9">
    <location>
        <begin position="96"/>
        <end position="114"/>
    </location>
</feature>
<dbReference type="OrthoDB" id="4540492at2759"/>
<dbReference type="InterPro" id="IPR036259">
    <property type="entry name" value="MFS_trans_sf"/>
</dbReference>
<comment type="subcellular location">
    <subcellularLocation>
        <location evidence="1">Membrane</location>
        <topology evidence="1">Multi-pass membrane protein</topology>
    </subcellularLocation>
</comment>
<dbReference type="AlphaFoldDB" id="A0A550CDN8"/>
<evidence type="ECO:0000256" key="5">
    <source>
        <dbReference type="ARBA" id="ARBA00022989"/>
    </source>
</evidence>
<dbReference type="Gene3D" id="1.20.1250.20">
    <property type="entry name" value="MFS general substrate transporter like domains"/>
    <property type="match status" value="1"/>
</dbReference>
<dbReference type="InterPro" id="IPR045263">
    <property type="entry name" value="GLUT"/>
</dbReference>
<keyword evidence="12" id="KW-1185">Reference proteome</keyword>
<protein>
    <submittedName>
        <fullName evidence="11">General substrate transporter</fullName>
    </submittedName>
</protein>
<feature type="domain" description="Major facilitator superfamily (MFS) profile" evidence="10">
    <location>
        <begin position="17"/>
        <end position="462"/>
    </location>
</feature>
<dbReference type="PANTHER" id="PTHR23503">
    <property type="entry name" value="SOLUTE CARRIER FAMILY 2"/>
    <property type="match status" value="1"/>
</dbReference>
<keyword evidence="4 9" id="KW-0812">Transmembrane</keyword>
<keyword evidence="6 9" id="KW-0472">Membrane</keyword>
<feature type="transmembrane region" description="Helical" evidence="9">
    <location>
        <begin position="120"/>
        <end position="143"/>
    </location>
</feature>